<dbReference type="GO" id="GO:0031210">
    <property type="term" value="F:phosphatidylcholine binding"/>
    <property type="evidence" value="ECO:0007669"/>
    <property type="project" value="TreeGrafter"/>
</dbReference>
<accession>A0A453NJN8</accession>
<dbReference type="PANTHER" id="PTHR10739:SF63">
    <property type="entry name" value="CHOLINE-PHOSPHATE CYTIDYLYLTRANSFERASE"/>
    <property type="match status" value="1"/>
</dbReference>
<protein>
    <submittedName>
        <fullName evidence="1">Uncharacterized protein</fullName>
    </submittedName>
</protein>
<dbReference type="Gene3D" id="3.40.50.620">
    <property type="entry name" value="HUPs"/>
    <property type="match status" value="1"/>
</dbReference>
<organism evidence="1 2">
    <name type="scientific">Aegilops tauschii subsp. strangulata</name>
    <name type="common">Goatgrass</name>
    <dbReference type="NCBI Taxonomy" id="200361"/>
    <lineage>
        <taxon>Eukaryota</taxon>
        <taxon>Viridiplantae</taxon>
        <taxon>Streptophyta</taxon>
        <taxon>Embryophyta</taxon>
        <taxon>Tracheophyta</taxon>
        <taxon>Spermatophyta</taxon>
        <taxon>Magnoliopsida</taxon>
        <taxon>Liliopsida</taxon>
        <taxon>Poales</taxon>
        <taxon>Poaceae</taxon>
        <taxon>BOP clade</taxon>
        <taxon>Pooideae</taxon>
        <taxon>Triticodae</taxon>
        <taxon>Triticeae</taxon>
        <taxon>Triticinae</taxon>
        <taxon>Aegilops</taxon>
    </lineage>
</organism>
<evidence type="ECO:0000313" key="2">
    <source>
        <dbReference type="Proteomes" id="UP000015105"/>
    </source>
</evidence>
<dbReference type="AlphaFoldDB" id="A0A453NJN8"/>
<proteinExistence type="predicted"/>
<dbReference type="PANTHER" id="PTHR10739">
    <property type="entry name" value="CYTIDYLYLTRANSFERASE"/>
    <property type="match status" value="1"/>
</dbReference>
<name>A0A453NJN8_AEGTS</name>
<dbReference type="GO" id="GO:0004105">
    <property type="term" value="F:choline-phosphate cytidylyltransferase activity"/>
    <property type="evidence" value="ECO:0007669"/>
    <property type="project" value="InterPro"/>
</dbReference>
<dbReference type="Proteomes" id="UP000015105">
    <property type="component" value="Chromosome 6D"/>
</dbReference>
<reference evidence="2" key="1">
    <citation type="journal article" date="2014" name="Science">
        <title>Ancient hybridizations among the ancestral genomes of bread wheat.</title>
        <authorList>
            <consortium name="International Wheat Genome Sequencing Consortium,"/>
            <person name="Marcussen T."/>
            <person name="Sandve S.R."/>
            <person name="Heier L."/>
            <person name="Spannagl M."/>
            <person name="Pfeifer M."/>
            <person name="Jakobsen K.S."/>
            <person name="Wulff B.B."/>
            <person name="Steuernagel B."/>
            <person name="Mayer K.F."/>
            <person name="Olsen O.A."/>
        </authorList>
    </citation>
    <scope>NUCLEOTIDE SEQUENCE [LARGE SCALE GENOMIC DNA]</scope>
    <source>
        <strain evidence="2">cv. AL8/78</strain>
    </source>
</reference>
<reference evidence="1" key="3">
    <citation type="journal article" date="2017" name="Nature">
        <title>Genome sequence of the progenitor of the wheat D genome Aegilops tauschii.</title>
        <authorList>
            <person name="Luo M.C."/>
            <person name="Gu Y.Q."/>
            <person name="Puiu D."/>
            <person name="Wang H."/>
            <person name="Twardziok S.O."/>
            <person name="Deal K.R."/>
            <person name="Huo N."/>
            <person name="Zhu T."/>
            <person name="Wang L."/>
            <person name="Wang Y."/>
            <person name="McGuire P.E."/>
            <person name="Liu S."/>
            <person name="Long H."/>
            <person name="Ramasamy R.K."/>
            <person name="Rodriguez J.C."/>
            <person name="Van S.L."/>
            <person name="Yuan L."/>
            <person name="Wang Z."/>
            <person name="Xia Z."/>
            <person name="Xiao L."/>
            <person name="Anderson O.D."/>
            <person name="Ouyang S."/>
            <person name="Liang Y."/>
            <person name="Zimin A.V."/>
            <person name="Pertea G."/>
            <person name="Qi P."/>
            <person name="Bennetzen J.L."/>
            <person name="Dai X."/>
            <person name="Dawson M.W."/>
            <person name="Muller H.G."/>
            <person name="Kugler K."/>
            <person name="Rivarola-Duarte L."/>
            <person name="Spannagl M."/>
            <person name="Mayer K.F.X."/>
            <person name="Lu F.H."/>
            <person name="Bevan M.W."/>
            <person name="Leroy P."/>
            <person name="Li P."/>
            <person name="You F.M."/>
            <person name="Sun Q."/>
            <person name="Liu Z."/>
            <person name="Lyons E."/>
            <person name="Wicker T."/>
            <person name="Salzberg S.L."/>
            <person name="Devos K.M."/>
            <person name="Dvorak J."/>
        </authorList>
    </citation>
    <scope>NUCLEOTIDE SEQUENCE [LARGE SCALE GENOMIC DNA]</scope>
    <source>
        <strain evidence="1">cv. AL8/78</strain>
    </source>
</reference>
<reference evidence="2" key="2">
    <citation type="journal article" date="2017" name="Nat. Plants">
        <title>The Aegilops tauschii genome reveals multiple impacts of transposons.</title>
        <authorList>
            <person name="Zhao G."/>
            <person name="Zou C."/>
            <person name="Li K."/>
            <person name="Wang K."/>
            <person name="Li T."/>
            <person name="Gao L."/>
            <person name="Zhang X."/>
            <person name="Wang H."/>
            <person name="Yang Z."/>
            <person name="Liu X."/>
            <person name="Jiang W."/>
            <person name="Mao L."/>
            <person name="Kong X."/>
            <person name="Jiao Y."/>
            <person name="Jia J."/>
        </authorList>
    </citation>
    <scope>NUCLEOTIDE SEQUENCE [LARGE SCALE GENOMIC DNA]</scope>
    <source>
        <strain evidence="2">cv. AL8/78</strain>
    </source>
</reference>
<reference evidence="1" key="4">
    <citation type="submission" date="2019-03" db="UniProtKB">
        <authorList>
            <consortium name="EnsemblPlants"/>
        </authorList>
    </citation>
    <scope>IDENTIFICATION</scope>
</reference>
<keyword evidence="2" id="KW-1185">Reference proteome</keyword>
<reference evidence="1" key="5">
    <citation type="journal article" date="2021" name="G3 (Bethesda)">
        <title>Aegilops tauschii genome assembly Aet v5.0 features greater sequence contiguity and improved annotation.</title>
        <authorList>
            <person name="Wang L."/>
            <person name="Zhu T."/>
            <person name="Rodriguez J.C."/>
            <person name="Deal K.R."/>
            <person name="Dubcovsky J."/>
            <person name="McGuire P.E."/>
            <person name="Lux T."/>
            <person name="Spannagl M."/>
            <person name="Mayer K.F.X."/>
            <person name="Baldrich P."/>
            <person name="Meyers B.C."/>
            <person name="Huo N."/>
            <person name="Gu Y.Q."/>
            <person name="Zhou H."/>
            <person name="Devos K.M."/>
            <person name="Bennetzen J.L."/>
            <person name="Unver T."/>
            <person name="Budak H."/>
            <person name="Gulick P.J."/>
            <person name="Galiba G."/>
            <person name="Kalapos B."/>
            <person name="Nelson D.R."/>
            <person name="Li P."/>
            <person name="You F.M."/>
            <person name="Luo M.C."/>
            <person name="Dvorak J."/>
        </authorList>
    </citation>
    <scope>NUCLEOTIDE SEQUENCE [LARGE SCALE GENOMIC DNA]</scope>
    <source>
        <strain evidence="1">cv. AL8/78</strain>
    </source>
</reference>
<dbReference type="Gramene" id="AET6Gv20397900.7">
    <property type="protein sequence ID" value="AET6Gv20397900.7"/>
    <property type="gene ID" value="AET6Gv20397900"/>
</dbReference>
<dbReference type="InterPro" id="IPR045049">
    <property type="entry name" value="Pcy1-like"/>
</dbReference>
<dbReference type="InterPro" id="IPR014729">
    <property type="entry name" value="Rossmann-like_a/b/a_fold"/>
</dbReference>
<sequence length="71" mass="8280">MNLHRYHDASGASNDVYEFVKKLGKFKETKRTEGISTSDIIMRIVKDYNEYVMRNLARGYSRNDLGVSYVK</sequence>
<dbReference type="EnsemblPlants" id="AET6Gv20397900.7">
    <property type="protein sequence ID" value="AET6Gv20397900.7"/>
    <property type="gene ID" value="AET6Gv20397900"/>
</dbReference>
<evidence type="ECO:0000313" key="1">
    <source>
        <dbReference type="EnsemblPlants" id="AET6Gv20397900.7"/>
    </source>
</evidence>